<keyword evidence="2" id="KW-0521">NADP</keyword>
<sequence>MSELAGRTALVTGATRGIGYEVARRLVETGQTVYLGARDLRRGTEASAEIGATPVLLDSTDGPSIAAAVDRLRNEVGALDVLVNNAGIAGDQRPPAEATLDDLRQVFETNVFGAAAVLTAFTPLLEASRAPVVVNVSSAVGSLTLNASPDARWSMLAYPMSKAALNMLTIQYARAFPRWRVNSVSPGPTATDFVGAREGLPTVEQLRAAGVAVNTVQEGAEILVRMAMSGPEGPTKTFVGNEGPVPW</sequence>
<dbReference type="PRINTS" id="PR00081">
    <property type="entry name" value="GDHRDH"/>
</dbReference>
<dbReference type="AlphaFoldDB" id="A0A1H1SY44"/>
<dbReference type="PANTHER" id="PTHR43490:SF99">
    <property type="entry name" value="SHORT-CHAIN DEHYDROGENASE_REDUCTASE"/>
    <property type="match status" value="1"/>
</dbReference>
<evidence type="ECO:0000256" key="2">
    <source>
        <dbReference type="ARBA" id="ARBA00022857"/>
    </source>
</evidence>
<gene>
    <name evidence="5" type="ORF">SAMN04488543_1901</name>
</gene>
<organism evidence="5 6">
    <name type="scientific">Friedmanniella luteola</name>
    <dbReference type="NCBI Taxonomy" id="546871"/>
    <lineage>
        <taxon>Bacteria</taxon>
        <taxon>Bacillati</taxon>
        <taxon>Actinomycetota</taxon>
        <taxon>Actinomycetes</taxon>
        <taxon>Propionibacteriales</taxon>
        <taxon>Nocardioidaceae</taxon>
        <taxon>Friedmanniella</taxon>
    </lineage>
</organism>
<dbReference type="PRINTS" id="PR00080">
    <property type="entry name" value="SDRFAMILY"/>
</dbReference>
<dbReference type="GO" id="GO:0016491">
    <property type="term" value="F:oxidoreductase activity"/>
    <property type="evidence" value="ECO:0007669"/>
    <property type="project" value="UniProtKB-KW"/>
</dbReference>
<comment type="similarity">
    <text evidence="1 4">Belongs to the short-chain dehydrogenases/reductases (SDR) family.</text>
</comment>
<evidence type="ECO:0000313" key="5">
    <source>
        <dbReference type="EMBL" id="SDS52902.1"/>
    </source>
</evidence>
<evidence type="ECO:0000256" key="4">
    <source>
        <dbReference type="RuleBase" id="RU000363"/>
    </source>
</evidence>
<dbReference type="OrthoDB" id="9781117at2"/>
<dbReference type="SUPFAM" id="SSF51735">
    <property type="entry name" value="NAD(P)-binding Rossmann-fold domains"/>
    <property type="match status" value="1"/>
</dbReference>
<keyword evidence="6" id="KW-1185">Reference proteome</keyword>
<evidence type="ECO:0000256" key="1">
    <source>
        <dbReference type="ARBA" id="ARBA00006484"/>
    </source>
</evidence>
<dbReference type="InterPro" id="IPR002347">
    <property type="entry name" value="SDR_fam"/>
</dbReference>
<dbReference type="Gene3D" id="3.40.50.720">
    <property type="entry name" value="NAD(P)-binding Rossmann-like Domain"/>
    <property type="match status" value="1"/>
</dbReference>
<dbReference type="RefSeq" id="WP_091412384.1">
    <property type="nucleotide sequence ID" value="NZ_LT629749.1"/>
</dbReference>
<reference evidence="5 6" key="1">
    <citation type="submission" date="2016-10" db="EMBL/GenBank/DDBJ databases">
        <authorList>
            <person name="de Groot N.N."/>
        </authorList>
    </citation>
    <scope>NUCLEOTIDE SEQUENCE [LARGE SCALE GENOMIC DNA]</scope>
    <source>
        <strain evidence="5 6">DSM 21741</strain>
    </source>
</reference>
<dbReference type="STRING" id="546871.SAMN04488543_1901"/>
<proteinExistence type="inferred from homology"/>
<name>A0A1H1SY44_9ACTN</name>
<dbReference type="Proteomes" id="UP000199092">
    <property type="component" value="Chromosome I"/>
</dbReference>
<dbReference type="EMBL" id="LT629749">
    <property type="protein sequence ID" value="SDS52902.1"/>
    <property type="molecule type" value="Genomic_DNA"/>
</dbReference>
<keyword evidence="3" id="KW-0560">Oxidoreductase</keyword>
<protein>
    <submittedName>
        <fullName evidence="5">NAD(P)-dependent dehydrogenase, short-chain alcohol dehydrogenase family</fullName>
    </submittedName>
</protein>
<dbReference type="PANTHER" id="PTHR43490">
    <property type="entry name" value="(+)-NEOMENTHOL DEHYDROGENASE"/>
    <property type="match status" value="1"/>
</dbReference>
<dbReference type="Pfam" id="PF00106">
    <property type="entry name" value="adh_short"/>
    <property type="match status" value="1"/>
</dbReference>
<dbReference type="InterPro" id="IPR036291">
    <property type="entry name" value="NAD(P)-bd_dom_sf"/>
</dbReference>
<dbReference type="PROSITE" id="PS00061">
    <property type="entry name" value="ADH_SHORT"/>
    <property type="match status" value="1"/>
</dbReference>
<accession>A0A1H1SY44</accession>
<dbReference type="InterPro" id="IPR020904">
    <property type="entry name" value="Sc_DH/Rdtase_CS"/>
</dbReference>
<evidence type="ECO:0000313" key="6">
    <source>
        <dbReference type="Proteomes" id="UP000199092"/>
    </source>
</evidence>
<evidence type="ECO:0000256" key="3">
    <source>
        <dbReference type="ARBA" id="ARBA00023002"/>
    </source>
</evidence>